<evidence type="ECO:0000313" key="3">
    <source>
        <dbReference type="Proteomes" id="UP000817854"/>
    </source>
</evidence>
<dbReference type="RefSeq" id="WP_140963088.1">
    <property type="nucleotide sequence ID" value="NZ_VEVQ02000009.1"/>
</dbReference>
<dbReference type="Pfam" id="PF06056">
    <property type="entry name" value="Terminase_5"/>
    <property type="match status" value="1"/>
</dbReference>
<comment type="caution">
    <text evidence="2">The sequence shown here is derived from an EMBL/GenBank/DDBJ whole genome shotgun (WGS) entry which is preliminary data.</text>
</comment>
<keyword evidence="3" id="KW-1185">Reference proteome</keyword>
<reference evidence="2" key="1">
    <citation type="submission" date="2019-05" db="EMBL/GenBank/DDBJ databases">
        <authorList>
            <person name="Lianzixin W."/>
        </authorList>
    </citation>
    <scope>NUCLEOTIDE SEQUENCE</scope>
    <source>
        <strain evidence="2">EC11</strain>
    </source>
</reference>
<reference evidence="2" key="2">
    <citation type="submission" date="2020-02" db="EMBL/GenBank/DDBJ databases">
        <title>Flavobacterium profundi sp. nov., isolated from a deep-sea seamount.</title>
        <authorList>
            <person name="Zhang D.-C."/>
        </authorList>
    </citation>
    <scope>NUCLEOTIDE SEQUENCE</scope>
    <source>
        <strain evidence="2">EC11</strain>
    </source>
</reference>
<feature type="domain" description="Terminase ATPase subunit N-terminal" evidence="1">
    <location>
        <begin position="34"/>
        <end position="81"/>
    </location>
</feature>
<dbReference type="InterPro" id="IPR010332">
    <property type="entry name" value="ATPase_terminase-su_N"/>
</dbReference>
<protein>
    <recommendedName>
        <fullName evidence="1">Terminase ATPase subunit N-terminal domain-containing protein</fullName>
    </recommendedName>
</protein>
<gene>
    <name evidence="2" type="ORF">FIA58_013865</name>
</gene>
<evidence type="ECO:0000313" key="2">
    <source>
        <dbReference type="EMBL" id="NHN26767.1"/>
    </source>
</evidence>
<dbReference type="EMBL" id="VEVQ02000009">
    <property type="protein sequence ID" value="NHN26767.1"/>
    <property type="molecule type" value="Genomic_DNA"/>
</dbReference>
<sequence>MATTNKNNIPIVEENDEKGISTGRLKNTERDRKIQDAQCLFIRGYSLQSISEMETIRIGVKTLNSWRKKFNWDEEKQLQNISPNEIKSMIRSNIAAIKSGKSMPYKPDDISKLAAAWERMDDNKKKAVYSMEAFDSFIDWFTDLVAKSKGQKRDTNLELLKKIRLLQDNYIETLI</sequence>
<accession>A0ABX0ISC4</accession>
<evidence type="ECO:0000259" key="1">
    <source>
        <dbReference type="Pfam" id="PF06056"/>
    </source>
</evidence>
<organism evidence="2 3">
    <name type="scientific">Flavobacterium jejuense</name>
    <dbReference type="NCBI Taxonomy" id="1544455"/>
    <lineage>
        <taxon>Bacteria</taxon>
        <taxon>Pseudomonadati</taxon>
        <taxon>Bacteroidota</taxon>
        <taxon>Flavobacteriia</taxon>
        <taxon>Flavobacteriales</taxon>
        <taxon>Flavobacteriaceae</taxon>
        <taxon>Flavobacterium</taxon>
    </lineage>
</organism>
<proteinExistence type="predicted"/>
<name>A0ABX0ISC4_9FLAO</name>
<dbReference type="Proteomes" id="UP000817854">
    <property type="component" value="Unassembled WGS sequence"/>
</dbReference>